<proteinExistence type="predicted"/>
<name>A0A5B8MKS2_9CHLO</name>
<dbReference type="AlphaFoldDB" id="A0A5B8MKS2"/>
<sequence>MEFLETYRQYCHVHSVRDELFENRDGHGLDEDALSRVFEYFADALKGEHVDVVFENECFPNTAISVTQKDFFKCSCADKCSRKSSRTTGTANTAPAHTRCLCACDMCKRSRPCILVDSDAEDGGERERELRKFDAAACPCERCSSSPLSTGALTPVPGEERDRGGHNPTCLLSNWCWYCHRFIFKSEFNHWCSFDCFSKATRVVDKGKLWDRGMEIGIELKNTIGFWFCDPCTKKSESEKTLIPIKSSYGLKCWRCKYGHGKIGKGCEENAGGGGVNMQRANMQRAKIGENRKAKEVVIRHPMLVKMILMMLENNSEVNTEQAKPGEESEKEI</sequence>
<accession>A0A5B8MKS2</accession>
<keyword evidence="2" id="KW-1185">Reference proteome</keyword>
<evidence type="ECO:0000313" key="1">
    <source>
        <dbReference type="EMBL" id="QDZ21057.1"/>
    </source>
</evidence>
<gene>
    <name evidence="1" type="ORF">A3770_05p35750</name>
</gene>
<dbReference type="Proteomes" id="UP000316726">
    <property type="component" value="Chromosome 5"/>
</dbReference>
<dbReference type="EMBL" id="CP031038">
    <property type="protein sequence ID" value="QDZ21057.1"/>
    <property type="molecule type" value="Genomic_DNA"/>
</dbReference>
<organism evidence="1 2">
    <name type="scientific">Chloropicon primus</name>
    <dbReference type="NCBI Taxonomy" id="1764295"/>
    <lineage>
        <taxon>Eukaryota</taxon>
        <taxon>Viridiplantae</taxon>
        <taxon>Chlorophyta</taxon>
        <taxon>Chloropicophyceae</taxon>
        <taxon>Chloropicales</taxon>
        <taxon>Chloropicaceae</taxon>
        <taxon>Chloropicon</taxon>
    </lineage>
</organism>
<evidence type="ECO:0000313" key="2">
    <source>
        <dbReference type="Proteomes" id="UP000316726"/>
    </source>
</evidence>
<reference evidence="1 2" key="1">
    <citation type="submission" date="2018-07" db="EMBL/GenBank/DDBJ databases">
        <title>The complete nuclear genome of the prasinophyte Chloropicon primus (CCMP1205).</title>
        <authorList>
            <person name="Pombert J.-F."/>
            <person name="Otis C."/>
            <person name="Turmel M."/>
            <person name="Lemieux C."/>
        </authorList>
    </citation>
    <scope>NUCLEOTIDE SEQUENCE [LARGE SCALE GENOMIC DNA]</scope>
    <source>
        <strain evidence="1 2">CCMP1205</strain>
    </source>
</reference>
<protein>
    <submittedName>
        <fullName evidence="1">Uncharacterized protein</fullName>
    </submittedName>
</protein>